<dbReference type="RefSeq" id="XP_017982343.1">
    <property type="nucleotide sequence ID" value="XM_018126854.1"/>
</dbReference>
<keyword evidence="3" id="KW-0695">RNA-directed DNA polymerase</keyword>
<dbReference type="Proteomes" id="UP000694886">
    <property type="component" value="Chromosome 9"/>
</dbReference>
<feature type="domain" description="Reverse transcriptase" evidence="1">
    <location>
        <begin position="37"/>
        <end position="135"/>
    </location>
</feature>
<dbReference type="PANTHER" id="PTHR24559:SF447">
    <property type="entry name" value="RNA-DIRECTED DNA POLYMERASE HOMOLOG"/>
    <property type="match status" value="1"/>
</dbReference>
<evidence type="ECO:0000259" key="1">
    <source>
        <dbReference type="Pfam" id="PF00078"/>
    </source>
</evidence>
<keyword evidence="3" id="KW-0548">Nucleotidyltransferase</keyword>
<dbReference type="GeneID" id="108663258"/>
<dbReference type="InterPro" id="IPR053134">
    <property type="entry name" value="RNA-dir_DNA_polymerase"/>
</dbReference>
<dbReference type="InterPro" id="IPR000477">
    <property type="entry name" value="RT_dom"/>
</dbReference>
<reference evidence="2" key="1">
    <citation type="journal article" date="1997" name="Nucleic Acids Res.">
        <title>tRNAscan-SE: a program for improved detection of transfer RNA genes in genomic sequence.</title>
        <authorList>
            <person name="Lowe T.M."/>
            <person name="Eddy S.R."/>
        </authorList>
    </citation>
    <scope>NUCLEOTIDE SEQUENCE [LARGE SCALE GENOMIC DNA]</scope>
    <source>
        <strain evidence="2">r\B97-61/B2</strain>
    </source>
</reference>
<dbReference type="CDD" id="cd01647">
    <property type="entry name" value="RT_LTR"/>
    <property type="match status" value="1"/>
</dbReference>
<evidence type="ECO:0000313" key="2">
    <source>
        <dbReference type="Proteomes" id="UP000694886"/>
    </source>
</evidence>
<dbReference type="Gramene" id="Tc09v2_t016960.1">
    <property type="protein sequence ID" value="Tc09v2_p016960.1"/>
    <property type="gene ID" value="Tc09v2_g016960"/>
</dbReference>
<organism evidence="2 3">
    <name type="scientific">Theobroma cacao</name>
    <name type="common">Cacao</name>
    <name type="synonym">Cocoa</name>
    <dbReference type="NCBI Taxonomy" id="3641"/>
    <lineage>
        <taxon>Eukaryota</taxon>
        <taxon>Viridiplantae</taxon>
        <taxon>Streptophyta</taxon>
        <taxon>Embryophyta</taxon>
        <taxon>Tracheophyta</taxon>
        <taxon>Spermatophyta</taxon>
        <taxon>Magnoliopsida</taxon>
        <taxon>eudicotyledons</taxon>
        <taxon>Gunneridae</taxon>
        <taxon>Pentapetalae</taxon>
        <taxon>rosids</taxon>
        <taxon>malvids</taxon>
        <taxon>Malvales</taxon>
        <taxon>Malvaceae</taxon>
        <taxon>Byttnerioideae</taxon>
        <taxon>Theobroma</taxon>
    </lineage>
</organism>
<sequence>MTLVKLRKLKDQLEDLLDKDFIRPSVSTWGALVLFLKKKNRLMRLCIDYRQLNMSMIKNRNPLPHIDDLCDLLQRAQCFSKIDLRLGYHQLRIRQEDVPKIAFRIKFEHYEFLVMSSEFMNALATFMDMMKYFDKFVVVFIDYIDIHE</sequence>
<name>A0AB32WS76_THECC</name>
<dbReference type="InterPro" id="IPR043128">
    <property type="entry name" value="Rev_trsase/Diguanyl_cyclase"/>
</dbReference>
<dbReference type="AlphaFoldDB" id="A0AB32WS76"/>
<dbReference type="PANTHER" id="PTHR24559">
    <property type="entry name" value="TRANSPOSON TY3-I GAG-POL POLYPROTEIN"/>
    <property type="match status" value="1"/>
</dbReference>
<protein>
    <submittedName>
        <fullName evidence="3">RNA-directed DNA polymerase homolog</fullName>
    </submittedName>
</protein>
<proteinExistence type="predicted"/>
<gene>
    <name evidence="3" type="primary">LOC108663258</name>
</gene>
<dbReference type="SUPFAM" id="SSF56672">
    <property type="entry name" value="DNA/RNA polymerases"/>
    <property type="match status" value="1"/>
</dbReference>
<dbReference type="GO" id="GO:0003964">
    <property type="term" value="F:RNA-directed DNA polymerase activity"/>
    <property type="evidence" value="ECO:0007669"/>
    <property type="project" value="UniProtKB-KW"/>
</dbReference>
<dbReference type="Gene3D" id="3.30.70.270">
    <property type="match status" value="1"/>
</dbReference>
<dbReference type="Gene3D" id="3.10.10.10">
    <property type="entry name" value="HIV Type 1 Reverse Transcriptase, subunit A, domain 1"/>
    <property type="match status" value="1"/>
</dbReference>
<keyword evidence="3" id="KW-0808">Transferase</keyword>
<evidence type="ECO:0000313" key="3">
    <source>
        <dbReference type="RefSeq" id="XP_017982343.1"/>
    </source>
</evidence>
<dbReference type="InterPro" id="IPR043502">
    <property type="entry name" value="DNA/RNA_pol_sf"/>
</dbReference>
<reference evidence="3" key="2">
    <citation type="submission" date="2025-08" db="UniProtKB">
        <authorList>
            <consortium name="RefSeq"/>
        </authorList>
    </citation>
    <scope>IDENTIFICATION</scope>
</reference>
<accession>A0AB32WS76</accession>
<dbReference type="Pfam" id="PF00078">
    <property type="entry name" value="RVT_1"/>
    <property type="match status" value="1"/>
</dbReference>
<dbReference type="KEGG" id="tcc:108663258"/>